<dbReference type="Pfam" id="PF01786">
    <property type="entry name" value="AOX"/>
    <property type="match status" value="1"/>
</dbReference>
<evidence type="ECO:0000256" key="9">
    <source>
        <dbReference type="ARBA" id="ARBA00022964"/>
    </source>
</evidence>
<keyword evidence="6 16" id="KW-0679">Respiratory chain</keyword>
<evidence type="ECO:0000256" key="13">
    <source>
        <dbReference type="ARBA" id="ARBA00023004"/>
    </source>
</evidence>
<accession>A0A314XW19</accession>
<sequence length="891" mass="99877">MNRIAVRSVVGGLRGGQNCNSYISTAVPLRPLDGAEFLHSLKGDVSGGFYWTRMMSTVPQSAKTVEERRENKSSVSEDAKKGSDRVVVSDYWGIYRPKITREDVSEWTWNCFMPWDTYKPDLSIDLSKHHVPKTFMDRFAYRTVKVLRMPTDIFFKRRYGCRAMMLETVAAVPGIVGGILLHLRSLRKFQQSGGWVKALLEEAENERMHLMTMVELVQPMWYERLLVLVVQGVFFNAFFVLYLLSPKLAHRIVGYLEEEAIHSYTEYLKDIDSGKIENVQAPAIAIDYWRLPKDATLRDVITVIRADEAHHRDVNHYASITCKILINPSRKTLPQKTQKPLWPPLPPPNTKPLLPKVNPIKPNIHQPRLNPLQNLAASLLDTIETSLIEPLEKKQSLPKTIDPAVQISGNFAPVRECPVQNGLEVVGQIPDCLRGVYVRNGANPVFEPAGGHHLFDGDGMIHALTLGSANRASYSCRYTRTSRLEQEAKMGRSIFPKPIGELHGHSGLARLCLFMARAAVGLVDVSCGTGVANAGLLYFNGRLLAMSEDDLPYNVKIKGDGDLETIGRFDFNGGLDRPVIAHPKVDPVTGELHVLSYDVVKKPYLKYFKFGASGTKSRDVDITLDQPTMVHDFAITQNYVVIPDQQVVFKLSEMIKGGSPVIYDPNKTSRFGILPRNNVDESGIQWIDVPNCFCFHLCNAWEETSEVGDPIIVVIGSCMDPPDSVFNEHENNPIRAELTEMRMNLRTQVSTRRVLVPGLNLEVGQVNKEVVGRKSRYVYMAIAEPWPKCSGIAKVDLETGTVTKHLYGTGRFGGEPFYVPTRKNDSMGNHVEEDDDGFIMGFVRDEVGERSELVILKASSMKQVGLVRLPARVPYGFHGTFISEQDLKEQA</sequence>
<evidence type="ECO:0000256" key="7">
    <source>
        <dbReference type="ARBA" id="ARBA00022692"/>
    </source>
</evidence>
<dbReference type="GO" id="GO:0106292">
    <property type="term" value="F:superoxide-generating NADPH oxidase activity"/>
    <property type="evidence" value="ECO:0007669"/>
    <property type="project" value="UniProtKB-ARBA"/>
</dbReference>
<dbReference type="GO" id="GO:0046872">
    <property type="term" value="F:metal ion binding"/>
    <property type="evidence" value="ECO:0007669"/>
    <property type="project" value="UniProtKB-UniRule"/>
</dbReference>
<feature type="binding site" evidence="15">
    <location>
        <position position="696"/>
    </location>
    <ligand>
        <name>Fe cation</name>
        <dbReference type="ChEBI" id="CHEBI:24875"/>
        <note>catalytic</note>
    </ligand>
</feature>
<dbReference type="PANTHER" id="PTHR10543">
    <property type="entry name" value="BETA-CAROTENE DIOXYGENASE"/>
    <property type="match status" value="1"/>
</dbReference>
<keyword evidence="7 16" id="KW-0812">Transmembrane</keyword>
<evidence type="ECO:0000313" key="19">
    <source>
        <dbReference type="Proteomes" id="UP000250321"/>
    </source>
</evidence>
<evidence type="ECO:0000313" key="18">
    <source>
        <dbReference type="EMBL" id="PQP99424.1"/>
    </source>
</evidence>
<evidence type="ECO:0000256" key="17">
    <source>
        <dbReference type="SAM" id="Phobius"/>
    </source>
</evidence>
<feature type="binding site" evidence="15">
    <location>
        <position position="582"/>
    </location>
    <ligand>
        <name>Fe cation</name>
        <dbReference type="ChEBI" id="CHEBI:24875"/>
        <note>catalytic</note>
    </ligand>
</feature>
<dbReference type="Pfam" id="PF03055">
    <property type="entry name" value="RPE65"/>
    <property type="match status" value="1"/>
</dbReference>
<comment type="similarity">
    <text evidence="4 16">Belongs to the alternative oxidase family.</text>
</comment>
<evidence type="ECO:0000256" key="8">
    <source>
        <dbReference type="ARBA" id="ARBA00022723"/>
    </source>
</evidence>
<dbReference type="PANTHER" id="PTHR10543:SF101">
    <property type="entry name" value="9-CIS-EPOXYCAROTENOID DIOXYGENASE NCED6, CHLOROPLASTIC"/>
    <property type="match status" value="1"/>
</dbReference>
<dbReference type="GO" id="GO:0102721">
    <property type="term" value="F:ubiquinol:oxygen oxidoreductase activity"/>
    <property type="evidence" value="ECO:0007669"/>
    <property type="project" value="UniProtKB-EC"/>
</dbReference>
<protein>
    <recommendedName>
        <fullName evidence="16">Ubiquinol oxidase</fullName>
        <ecNumber evidence="16">1.10.3.11</ecNumber>
    </recommendedName>
</protein>
<evidence type="ECO:0000256" key="3">
    <source>
        <dbReference type="ARBA" id="ARBA00006787"/>
    </source>
</evidence>
<dbReference type="GO" id="GO:0016020">
    <property type="term" value="C:membrane"/>
    <property type="evidence" value="ECO:0007669"/>
    <property type="project" value="UniProtKB-SubCell"/>
</dbReference>
<dbReference type="Gene3D" id="1.20.1260.140">
    <property type="entry name" value="Alternative oxidase"/>
    <property type="match status" value="1"/>
</dbReference>
<keyword evidence="12 16" id="KW-0560">Oxidoreductase</keyword>
<evidence type="ECO:0000256" key="1">
    <source>
        <dbReference type="ARBA" id="ARBA00001192"/>
    </source>
</evidence>
<name>A0A314XW19_PRUYE</name>
<dbReference type="GO" id="GO:0098803">
    <property type="term" value="C:respiratory chain complex"/>
    <property type="evidence" value="ECO:0007669"/>
    <property type="project" value="UniProtKB-UniRule"/>
</dbReference>
<evidence type="ECO:0000256" key="2">
    <source>
        <dbReference type="ARBA" id="ARBA00004370"/>
    </source>
</evidence>
<comment type="cofactor">
    <cofactor evidence="16">
        <name>Fe cation</name>
        <dbReference type="ChEBI" id="CHEBI:24875"/>
    </cofactor>
    <text evidence="16">Binds 2 iron ions per subunit.</text>
</comment>
<keyword evidence="13 15" id="KW-0408">Iron</keyword>
<dbReference type="GO" id="GO:0009570">
    <property type="term" value="C:chloroplast stroma"/>
    <property type="evidence" value="ECO:0007669"/>
    <property type="project" value="TreeGrafter"/>
</dbReference>
<keyword evidence="9 18" id="KW-0223">Dioxygenase</keyword>
<feature type="binding site" evidence="15">
    <location>
        <position position="631"/>
    </location>
    <ligand>
        <name>Fe cation</name>
        <dbReference type="ChEBI" id="CHEBI:24875"/>
        <note>catalytic</note>
    </ligand>
</feature>
<comment type="similarity">
    <text evidence="3">Belongs to the carotenoid oxygenase family.</text>
</comment>
<keyword evidence="10 16" id="KW-0249">Electron transport</keyword>
<comment type="cofactor">
    <cofactor evidence="15">
        <name>Fe(2+)</name>
        <dbReference type="ChEBI" id="CHEBI:29033"/>
    </cofactor>
    <text evidence="15">Binds 1 Fe(2+) ion per subunit.</text>
</comment>
<dbReference type="OrthoDB" id="1069523at2759"/>
<dbReference type="STRING" id="2094558.A0A314XW19"/>
<keyword evidence="14 16" id="KW-0472">Membrane</keyword>
<keyword evidence="19" id="KW-1185">Reference proteome</keyword>
<dbReference type="GO" id="GO:0016121">
    <property type="term" value="P:carotene catabolic process"/>
    <property type="evidence" value="ECO:0007669"/>
    <property type="project" value="TreeGrafter"/>
</dbReference>
<keyword evidence="5" id="KW-0813">Transport</keyword>
<evidence type="ECO:0000256" key="15">
    <source>
        <dbReference type="PIRSR" id="PIRSR604294-1"/>
    </source>
</evidence>
<proteinExistence type="inferred from homology"/>
<evidence type="ECO:0000256" key="12">
    <source>
        <dbReference type="ARBA" id="ARBA00023002"/>
    </source>
</evidence>
<dbReference type="CDD" id="cd01053">
    <property type="entry name" value="AOX"/>
    <property type="match status" value="1"/>
</dbReference>
<dbReference type="Proteomes" id="UP000250321">
    <property type="component" value="Unassembled WGS sequence"/>
</dbReference>
<evidence type="ECO:0000256" key="4">
    <source>
        <dbReference type="ARBA" id="ARBA00008388"/>
    </source>
</evidence>
<reference evidence="18 19" key="1">
    <citation type="submission" date="2018-02" db="EMBL/GenBank/DDBJ databases">
        <title>Draft genome of wild Prunus yedoensis var. nudiflora.</title>
        <authorList>
            <person name="Baek S."/>
            <person name="Kim J.-H."/>
            <person name="Choi K."/>
            <person name="Kim G.-B."/>
            <person name="Cho A."/>
            <person name="Jang H."/>
            <person name="Shin C.-H."/>
            <person name="Yu H.-J."/>
            <person name="Mun J.-H."/>
        </authorList>
    </citation>
    <scope>NUCLEOTIDE SEQUENCE [LARGE SCALE GENOMIC DNA]</scope>
    <source>
        <strain evidence="19">cv. Jeju island</strain>
        <tissue evidence="18">Leaf</tissue>
    </source>
</reference>
<dbReference type="InterPro" id="IPR038659">
    <property type="entry name" value="AOX_sf"/>
</dbReference>
<dbReference type="AlphaFoldDB" id="A0A314XW19"/>
<comment type="catalytic activity">
    <reaction evidence="1 16">
        <text>2 a ubiquinol + O2 = 2 a ubiquinone + 2 H2O</text>
        <dbReference type="Rhea" id="RHEA:30255"/>
        <dbReference type="Rhea" id="RHEA-COMP:9565"/>
        <dbReference type="Rhea" id="RHEA-COMP:9566"/>
        <dbReference type="ChEBI" id="CHEBI:15377"/>
        <dbReference type="ChEBI" id="CHEBI:15379"/>
        <dbReference type="ChEBI" id="CHEBI:16389"/>
        <dbReference type="ChEBI" id="CHEBI:17976"/>
        <dbReference type="EC" id="1.10.3.11"/>
    </reaction>
</comment>
<evidence type="ECO:0000256" key="5">
    <source>
        <dbReference type="ARBA" id="ARBA00022448"/>
    </source>
</evidence>
<evidence type="ECO:0000256" key="16">
    <source>
        <dbReference type="RuleBase" id="RU003779"/>
    </source>
</evidence>
<evidence type="ECO:0000256" key="14">
    <source>
        <dbReference type="ARBA" id="ARBA00023136"/>
    </source>
</evidence>
<evidence type="ECO:0000256" key="6">
    <source>
        <dbReference type="ARBA" id="ARBA00022660"/>
    </source>
</evidence>
<comment type="caution">
    <text evidence="18">The sequence shown here is derived from an EMBL/GenBank/DDBJ whole genome shotgun (WGS) entry which is preliminary data.</text>
</comment>
<dbReference type="EC" id="1.10.3.11" evidence="16"/>
<organism evidence="18 19">
    <name type="scientific">Prunus yedoensis var. nudiflora</name>
    <dbReference type="NCBI Taxonomy" id="2094558"/>
    <lineage>
        <taxon>Eukaryota</taxon>
        <taxon>Viridiplantae</taxon>
        <taxon>Streptophyta</taxon>
        <taxon>Embryophyta</taxon>
        <taxon>Tracheophyta</taxon>
        <taxon>Spermatophyta</taxon>
        <taxon>Magnoliopsida</taxon>
        <taxon>eudicotyledons</taxon>
        <taxon>Gunneridae</taxon>
        <taxon>Pentapetalae</taxon>
        <taxon>rosids</taxon>
        <taxon>fabids</taxon>
        <taxon>Rosales</taxon>
        <taxon>Rosaceae</taxon>
        <taxon>Amygdaloideae</taxon>
        <taxon>Amygdaleae</taxon>
        <taxon>Prunus</taxon>
    </lineage>
</organism>
<dbReference type="GO" id="GO:0010436">
    <property type="term" value="F:carotenoid dioxygenase activity"/>
    <property type="evidence" value="ECO:0007669"/>
    <property type="project" value="TreeGrafter"/>
</dbReference>
<feature type="transmembrane region" description="Helical" evidence="17">
    <location>
        <begin position="225"/>
        <end position="244"/>
    </location>
</feature>
<evidence type="ECO:0000256" key="11">
    <source>
        <dbReference type="ARBA" id="ARBA00022989"/>
    </source>
</evidence>
<dbReference type="EMBL" id="PJQY01001813">
    <property type="protein sequence ID" value="PQP99424.1"/>
    <property type="molecule type" value="Genomic_DNA"/>
</dbReference>
<keyword evidence="11 17" id="KW-1133">Transmembrane helix</keyword>
<dbReference type="GO" id="GO:0009916">
    <property type="term" value="F:alternative oxidase activity"/>
    <property type="evidence" value="ECO:0007669"/>
    <property type="project" value="UniProtKB-UniRule"/>
</dbReference>
<feature type="transmembrane region" description="Helical" evidence="17">
    <location>
        <begin position="164"/>
        <end position="183"/>
    </location>
</feature>
<evidence type="ECO:0000256" key="10">
    <source>
        <dbReference type="ARBA" id="ARBA00022982"/>
    </source>
</evidence>
<feature type="binding site" evidence="15">
    <location>
        <position position="878"/>
    </location>
    <ligand>
        <name>Fe cation</name>
        <dbReference type="ChEBI" id="CHEBI:24875"/>
        <note>catalytic</note>
    </ligand>
</feature>
<comment type="subcellular location">
    <subcellularLocation>
        <location evidence="2">Membrane</location>
    </subcellularLocation>
</comment>
<dbReference type="InterPro" id="IPR004294">
    <property type="entry name" value="Carotenoid_Oase"/>
</dbReference>
<keyword evidence="8 15" id="KW-0479">Metal-binding</keyword>
<dbReference type="InterPro" id="IPR002680">
    <property type="entry name" value="AOX"/>
</dbReference>
<gene>
    <name evidence="18" type="ORF">Pyn_11978</name>
</gene>